<keyword evidence="2" id="KW-0472">Membrane</keyword>
<reference evidence="3" key="1">
    <citation type="submission" date="2016-03" db="EMBL/GenBank/DDBJ databases">
        <authorList>
            <person name="Ploux O."/>
        </authorList>
    </citation>
    <scope>NUCLEOTIDE SEQUENCE</scope>
    <source>
        <strain evidence="3">UC1</strain>
    </source>
</reference>
<protein>
    <submittedName>
        <fullName evidence="3">Uncharacterized protein</fullName>
    </submittedName>
</protein>
<feature type="transmembrane region" description="Helical" evidence="2">
    <location>
        <begin position="91"/>
        <end position="113"/>
    </location>
</feature>
<feature type="transmembrane region" description="Helical" evidence="2">
    <location>
        <begin position="133"/>
        <end position="154"/>
    </location>
</feature>
<organism evidence="3">
    <name type="scientific">uncultured Microbacterium sp</name>
    <dbReference type="NCBI Taxonomy" id="191216"/>
    <lineage>
        <taxon>Bacteria</taxon>
        <taxon>Bacillati</taxon>
        <taxon>Actinomycetota</taxon>
        <taxon>Actinomycetes</taxon>
        <taxon>Micrococcales</taxon>
        <taxon>Microbacteriaceae</taxon>
        <taxon>Microbacterium</taxon>
        <taxon>environmental samples</taxon>
    </lineage>
</organism>
<keyword evidence="2" id="KW-0812">Transmembrane</keyword>
<dbReference type="EMBL" id="FLQR01000009">
    <property type="protein sequence ID" value="SBS74023.1"/>
    <property type="molecule type" value="Genomic_DNA"/>
</dbReference>
<evidence type="ECO:0000256" key="1">
    <source>
        <dbReference type="SAM" id="MobiDB-lite"/>
    </source>
</evidence>
<proteinExistence type="predicted"/>
<keyword evidence="2" id="KW-1133">Transmembrane helix</keyword>
<evidence type="ECO:0000313" key="3">
    <source>
        <dbReference type="EMBL" id="SBS74023.1"/>
    </source>
</evidence>
<name>A0A1Y5P5S1_9MICO</name>
<feature type="transmembrane region" description="Helical" evidence="2">
    <location>
        <begin position="166"/>
        <end position="188"/>
    </location>
</feature>
<accession>A0A1Y5P5S1</accession>
<feature type="transmembrane region" description="Helical" evidence="2">
    <location>
        <begin position="64"/>
        <end position="85"/>
    </location>
</feature>
<sequence length="350" mass="37173">MNDAKPTPDSTDDTAATTPAEDVTTDGSTLDDSTPEDSTLEDSTPGDSPAAGPYGVGPFSVREVALGGVWLLAFIVSFFPIYGPIGSGVTVWGAGIDWVLTIGVPTAAVFLLALRRLSPDGIRRVGSLGIDQFASVAFSVSAVVWLSILWNSFVSLAGSRVFVATWVVWVEFFLMLAGVVLTVFAPILPTLRDDFRGRAEVVAHNVARPTRAVVPRPVRPARPVADRPETRAQDAAAPVYGDAPAYGSAPVAQPVDAAWPQTTEPADPTAVLFQEPQDEPTPEPQAPATQAFWALSPVERDVVDELGMPLFTVGPTAWALVIEDRGDTFVVRHEDGRVGYLHDTSGVTRG</sequence>
<feature type="compositionally biased region" description="Low complexity" evidence="1">
    <location>
        <begin position="1"/>
        <end position="26"/>
    </location>
</feature>
<feature type="region of interest" description="Disordered" evidence="1">
    <location>
        <begin position="1"/>
        <end position="51"/>
    </location>
</feature>
<gene>
    <name evidence="3" type="ORF">MIPYR_50139</name>
</gene>
<evidence type="ECO:0000256" key="2">
    <source>
        <dbReference type="SAM" id="Phobius"/>
    </source>
</evidence>
<dbReference type="AlphaFoldDB" id="A0A1Y5P5S1"/>
<dbReference type="RefSeq" id="WP_295577009.1">
    <property type="nucleotide sequence ID" value="NZ_FLQR01000009.1"/>
</dbReference>